<evidence type="ECO:0000313" key="2">
    <source>
        <dbReference type="EMBL" id="MCV7071262.1"/>
    </source>
</evidence>
<keyword evidence="4" id="KW-1185">Reference proteome</keyword>
<evidence type="ECO:0000313" key="5">
    <source>
        <dbReference type="Proteomes" id="UP001140272"/>
    </source>
</evidence>
<organism evidence="2 5">
    <name type="scientific">Mycolicibacterium rufum</name>
    <dbReference type="NCBI Taxonomy" id="318424"/>
    <lineage>
        <taxon>Bacteria</taxon>
        <taxon>Bacillati</taxon>
        <taxon>Actinomycetota</taxon>
        <taxon>Actinomycetes</taxon>
        <taxon>Mycobacteriales</taxon>
        <taxon>Mycobacteriaceae</taxon>
        <taxon>Mycolicibacterium</taxon>
    </lineage>
</organism>
<dbReference type="EMBL" id="JACKRN010000461">
    <property type="protein sequence ID" value="MCV7071262.1"/>
    <property type="molecule type" value="Genomic_DNA"/>
</dbReference>
<reference evidence="3" key="3">
    <citation type="submission" date="2022-08" db="EMBL/GenBank/DDBJ databases">
        <title>Whole genome sequencing of non-tuberculosis mycobacteria type-strains.</title>
        <authorList>
            <person name="Igarashi Y."/>
            <person name="Osugi A."/>
            <person name="Mitarai S."/>
        </authorList>
    </citation>
    <scope>NUCLEOTIDE SEQUENCE</scope>
    <source>
        <strain evidence="3">JCM 16372</strain>
    </source>
</reference>
<gene>
    <name evidence="2" type="ORF">H7H73_13315</name>
    <name evidence="3" type="ORF">MJO55_15205</name>
</gene>
<keyword evidence="1" id="KW-1133">Transmembrane helix</keyword>
<evidence type="ECO:0000256" key="1">
    <source>
        <dbReference type="SAM" id="Phobius"/>
    </source>
</evidence>
<name>A0A9X3BPA4_9MYCO</name>
<protein>
    <submittedName>
        <fullName evidence="2">Uncharacterized protein</fullName>
    </submittedName>
</protein>
<dbReference type="AlphaFoldDB" id="A0A9X3BPA4"/>
<feature type="transmembrane region" description="Helical" evidence="1">
    <location>
        <begin position="166"/>
        <end position="187"/>
    </location>
</feature>
<reference evidence="2" key="2">
    <citation type="journal article" date="2022" name="BMC Genomics">
        <title>Comparative genome analysis of mycobacteria focusing on tRNA and non-coding RNA.</title>
        <authorList>
            <person name="Behra P.R.K."/>
            <person name="Pettersson B.M.F."/>
            <person name="Ramesh M."/>
            <person name="Das S."/>
            <person name="Dasgupta S."/>
            <person name="Kirsebom L.A."/>
        </authorList>
    </citation>
    <scope>NUCLEOTIDE SEQUENCE</scope>
    <source>
        <strain evidence="2">DSM 45406</strain>
    </source>
</reference>
<reference evidence="2" key="1">
    <citation type="submission" date="2020-07" db="EMBL/GenBank/DDBJ databases">
        <authorList>
            <person name="Pettersson B.M.F."/>
            <person name="Behra P.R.K."/>
            <person name="Ramesh M."/>
            <person name="Das S."/>
            <person name="Dasgupta S."/>
            <person name="Kirsebom L.A."/>
        </authorList>
    </citation>
    <scope>NUCLEOTIDE SEQUENCE</scope>
    <source>
        <strain evidence="2">DSM 45406</strain>
    </source>
</reference>
<dbReference type="EMBL" id="CP092427">
    <property type="protein sequence ID" value="ULP34686.1"/>
    <property type="molecule type" value="Genomic_DNA"/>
</dbReference>
<proteinExistence type="predicted"/>
<keyword evidence="1" id="KW-0812">Transmembrane</keyword>
<evidence type="ECO:0000313" key="3">
    <source>
        <dbReference type="EMBL" id="ULP34686.1"/>
    </source>
</evidence>
<dbReference type="RefSeq" id="WP_043409729.1">
    <property type="nucleotide sequence ID" value="NZ_CP092427.2"/>
</dbReference>
<sequence>MSTPADNLPVYTAARPPTPDSAWLRKTIPGWGADVDPADRPSVPKLRSDLDSGAHWEFPERQPEPTLRERSVEHRVLTPVFGTAQPLRGLSGVIRRVAYRYSEGRAAHWLLLLGADRVDVAEHRVTALVRLRPDDPISETGIRAEITRGGVRSRLRRRRTDVKHAWMDPVVVTAPWVAAAVFGARAWRRRRA</sequence>
<accession>A0A9X3BPA4</accession>
<dbReference type="Proteomes" id="UP001140272">
    <property type="component" value="Unassembled WGS sequence"/>
</dbReference>
<evidence type="ECO:0000313" key="4">
    <source>
        <dbReference type="Proteomes" id="UP001055159"/>
    </source>
</evidence>
<dbReference type="Proteomes" id="UP001055159">
    <property type="component" value="Chromosome"/>
</dbReference>
<keyword evidence="1" id="KW-0472">Membrane</keyword>